<dbReference type="OrthoDB" id="7860885at2"/>
<name>A0A1M5MSJ1_9RHOB</name>
<gene>
    <name evidence="1" type="ORF">SAMN05444003_0999</name>
</gene>
<dbReference type="Proteomes" id="UP000184074">
    <property type="component" value="Unassembled WGS sequence"/>
</dbReference>
<keyword evidence="2" id="KW-1185">Reference proteome</keyword>
<sequence>MVLPLLAAAACTASDAPRAFGPSYDGIEAQALDDTIINIRATVSGDASADDAIQYAECAVAQFALFNGSSFARQLRTTVETTGDVLVADSAYTISEDVPAGVRKMDAEVVMAACRDAGIPTV</sequence>
<protein>
    <recommendedName>
        <fullName evidence="3">Lipoprotein</fullName>
    </recommendedName>
</protein>
<proteinExistence type="predicted"/>
<evidence type="ECO:0008006" key="3">
    <source>
        <dbReference type="Google" id="ProtNLM"/>
    </source>
</evidence>
<evidence type="ECO:0000313" key="2">
    <source>
        <dbReference type="Proteomes" id="UP000184074"/>
    </source>
</evidence>
<accession>A0A1M5MSJ1</accession>
<dbReference type="STRING" id="1508389.SAMN05444003_0999"/>
<evidence type="ECO:0000313" key="1">
    <source>
        <dbReference type="EMBL" id="SHG80334.1"/>
    </source>
</evidence>
<dbReference type="RefSeq" id="WP_131802766.1">
    <property type="nucleotide sequence ID" value="NZ_FQXB01000001.1"/>
</dbReference>
<organism evidence="1 2">
    <name type="scientific">Cognatiyoonia sediminum</name>
    <dbReference type="NCBI Taxonomy" id="1508389"/>
    <lineage>
        <taxon>Bacteria</taxon>
        <taxon>Pseudomonadati</taxon>
        <taxon>Pseudomonadota</taxon>
        <taxon>Alphaproteobacteria</taxon>
        <taxon>Rhodobacterales</taxon>
        <taxon>Paracoccaceae</taxon>
        <taxon>Cognatiyoonia</taxon>
    </lineage>
</organism>
<reference evidence="1 2" key="1">
    <citation type="submission" date="2016-11" db="EMBL/GenBank/DDBJ databases">
        <authorList>
            <person name="Jaros S."/>
            <person name="Januszkiewicz K."/>
            <person name="Wedrychowicz H."/>
        </authorList>
    </citation>
    <scope>NUCLEOTIDE SEQUENCE [LARGE SCALE GENOMIC DNA]</scope>
    <source>
        <strain evidence="1 2">DSM 28715</strain>
    </source>
</reference>
<dbReference type="AlphaFoldDB" id="A0A1M5MSJ1"/>
<dbReference type="EMBL" id="FQXB01000001">
    <property type="protein sequence ID" value="SHG80334.1"/>
    <property type="molecule type" value="Genomic_DNA"/>
</dbReference>